<feature type="non-terminal residue" evidence="3">
    <location>
        <position position="1"/>
    </location>
</feature>
<reference evidence="4" key="1">
    <citation type="submission" date="2017-09" db="EMBL/GenBank/DDBJ databases">
        <title>Depth-based differentiation of microbial function through sediment-hosted aquifers and enrichment of novel symbionts in the deep terrestrial subsurface.</title>
        <authorList>
            <person name="Probst A.J."/>
            <person name="Ladd B."/>
            <person name="Jarett J.K."/>
            <person name="Geller-Mcgrath D.E."/>
            <person name="Sieber C.M.K."/>
            <person name="Emerson J.B."/>
            <person name="Anantharaman K."/>
            <person name="Thomas B.C."/>
            <person name="Malmstrom R."/>
            <person name="Stieglmeier M."/>
            <person name="Klingl A."/>
            <person name="Woyke T."/>
            <person name="Ryan C.M."/>
            <person name="Banfield J.F."/>
        </authorList>
    </citation>
    <scope>NUCLEOTIDE SEQUENCE [LARGE SCALE GENOMIC DNA]</scope>
</reference>
<keyword evidence="1" id="KW-1133">Transmembrane helix</keyword>
<dbReference type="InterPro" id="IPR019196">
    <property type="entry name" value="ABC_transp_unknown"/>
</dbReference>
<name>A0A2H0V6S9_9BACT</name>
<organism evidence="3 4">
    <name type="scientific">Candidatus Falkowbacteria bacterium CG10_big_fil_rev_8_21_14_0_10_37_6</name>
    <dbReference type="NCBI Taxonomy" id="1974563"/>
    <lineage>
        <taxon>Bacteria</taxon>
        <taxon>Candidatus Falkowiibacteriota</taxon>
    </lineage>
</organism>
<feature type="domain" description="ABC-type uncharacterised transport system" evidence="2">
    <location>
        <begin position="6"/>
        <end position="145"/>
    </location>
</feature>
<proteinExistence type="predicted"/>
<evidence type="ECO:0000259" key="2">
    <source>
        <dbReference type="Pfam" id="PF09822"/>
    </source>
</evidence>
<gene>
    <name evidence="3" type="ORF">COT95_02110</name>
</gene>
<comment type="caution">
    <text evidence="3">The sequence shown here is derived from an EMBL/GenBank/DDBJ whole genome shotgun (WGS) entry which is preliminary data.</text>
</comment>
<evidence type="ECO:0000313" key="4">
    <source>
        <dbReference type="Proteomes" id="UP000228614"/>
    </source>
</evidence>
<dbReference type="AlphaFoldDB" id="A0A2H0V6S9"/>
<dbReference type="Pfam" id="PF09822">
    <property type="entry name" value="ABC_transp_aux"/>
    <property type="match status" value="1"/>
</dbReference>
<evidence type="ECO:0000256" key="1">
    <source>
        <dbReference type="SAM" id="Phobius"/>
    </source>
</evidence>
<keyword evidence="1" id="KW-0812">Transmembrane</keyword>
<feature type="transmembrane region" description="Helical" evidence="1">
    <location>
        <begin position="182"/>
        <end position="202"/>
    </location>
</feature>
<accession>A0A2H0V6S9</accession>
<dbReference type="Proteomes" id="UP000228614">
    <property type="component" value="Unassembled WGS sequence"/>
</dbReference>
<evidence type="ECO:0000313" key="3">
    <source>
        <dbReference type="EMBL" id="PIR94817.1"/>
    </source>
</evidence>
<protein>
    <recommendedName>
        <fullName evidence="2">ABC-type uncharacterized transport system domain-containing protein</fullName>
    </recommendedName>
</protein>
<sequence>FVTFTTEYPFFVRIGESGLNQDNAAVAKLQNLVLPWSSPITINSTAKNIGALAWTTLDAWLMKDNFNLNPQGDFGFYQDAQSYNMAVAKIGDISSAFGAYVPLAEETGEHASSVGDGKIIIIGDANFINDSFAGRYADNVTFMQNIVDFVSLDSDLITIRAKDVSDRPLSEIEDGSKKNIKYFNVFGLTVIVLAFGLTRYYLRKKDRFADDL</sequence>
<keyword evidence="1" id="KW-0472">Membrane</keyword>
<dbReference type="EMBL" id="PFAN01000104">
    <property type="protein sequence ID" value="PIR94817.1"/>
    <property type="molecule type" value="Genomic_DNA"/>
</dbReference>